<comment type="caution">
    <text evidence="7">The sequence shown here is derived from an EMBL/GenBank/DDBJ whole genome shotgun (WGS) entry which is preliminary data.</text>
</comment>
<dbReference type="GO" id="GO:0071944">
    <property type="term" value="C:cell periphery"/>
    <property type="evidence" value="ECO:0007669"/>
    <property type="project" value="UniProtKB-ARBA"/>
</dbReference>
<evidence type="ECO:0000256" key="5">
    <source>
        <dbReference type="SAM" id="MobiDB-lite"/>
    </source>
</evidence>
<evidence type="ECO:0000256" key="1">
    <source>
        <dbReference type="ARBA" id="ARBA00004167"/>
    </source>
</evidence>
<dbReference type="EMBL" id="JANPWZ010000571">
    <property type="protein sequence ID" value="KAJ3575033.1"/>
    <property type="molecule type" value="Genomic_DNA"/>
</dbReference>
<protein>
    <recommendedName>
        <fullName evidence="9">Mid2 domain-containing protein</fullName>
    </recommendedName>
</protein>
<proteinExistence type="predicted"/>
<organism evidence="7 8">
    <name type="scientific">Xylaria arbuscula</name>
    <dbReference type="NCBI Taxonomy" id="114810"/>
    <lineage>
        <taxon>Eukaryota</taxon>
        <taxon>Fungi</taxon>
        <taxon>Dikarya</taxon>
        <taxon>Ascomycota</taxon>
        <taxon>Pezizomycotina</taxon>
        <taxon>Sordariomycetes</taxon>
        <taxon>Xylariomycetidae</taxon>
        <taxon>Xylariales</taxon>
        <taxon>Xylariaceae</taxon>
        <taxon>Xylaria</taxon>
    </lineage>
</organism>
<dbReference type="InterPro" id="IPR051694">
    <property type="entry name" value="Immunoregulatory_rcpt-like"/>
</dbReference>
<sequence length="255" mass="27728">MSMNAVDDHFITPPTPDSNKDYSDNNVYEIGETFTVSWVKSFPTRTLALIQDNKPRDRTGGPKNEDFGKYEWIVNYSGLDPNVNNVFYFGFGDGSSQGFSSHYFNITDNEDDDTDSPDDTGTGPNEETPTPAPTTTSASMFSSTVSPRSTTSPTTSTSLLPTNTGSPNTESLSAGEIVGIFVGVTLGTILGAAILGFLVWCIRNKRKAPVNAVYDASQYVQPQVFVLVEQPQQLMSTPIAEMEGAQKRNGHHEMS</sequence>
<accession>A0A9W8NGV1</accession>
<evidence type="ECO:0000256" key="4">
    <source>
        <dbReference type="ARBA" id="ARBA00023136"/>
    </source>
</evidence>
<comment type="subcellular location">
    <subcellularLocation>
        <location evidence="1">Membrane</location>
        <topology evidence="1">Single-pass membrane protein</topology>
    </subcellularLocation>
</comment>
<feature type="region of interest" description="Disordered" evidence="5">
    <location>
        <begin position="102"/>
        <end position="171"/>
    </location>
</feature>
<evidence type="ECO:0000313" key="7">
    <source>
        <dbReference type="EMBL" id="KAJ3575033.1"/>
    </source>
</evidence>
<feature type="compositionally biased region" description="Acidic residues" evidence="5">
    <location>
        <begin position="108"/>
        <end position="118"/>
    </location>
</feature>
<name>A0A9W8NGV1_9PEZI</name>
<evidence type="ECO:0000256" key="2">
    <source>
        <dbReference type="ARBA" id="ARBA00022692"/>
    </source>
</evidence>
<dbReference type="PANTHER" id="PTHR15549:SF6">
    <property type="entry name" value="MID2 DOMAIN-CONTAINING PROTEIN"/>
    <property type="match status" value="1"/>
</dbReference>
<keyword evidence="8" id="KW-1185">Reference proteome</keyword>
<feature type="compositionally biased region" description="Basic and acidic residues" evidence="5">
    <location>
        <begin position="1"/>
        <end position="10"/>
    </location>
</feature>
<evidence type="ECO:0000256" key="6">
    <source>
        <dbReference type="SAM" id="Phobius"/>
    </source>
</evidence>
<keyword evidence="3 6" id="KW-1133">Transmembrane helix</keyword>
<feature type="compositionally biased region" description="Low complexity" evidence="5">
    <location>
        <begin position="119"/>
        <end position="167"/>
    </location>
</feature>
<keyword evidence="2 6" id="KW-0812">Transmembrane</keyword>
<feature type="transmembrane region" description="Helical" evidence="6">
    <location>
        <begin position="177"/>
        <end position="202"/>
    </location>
</feature>
<evidence type="ECO:0000256" key="3">
    <source>
        <dbReference type="ARBA" id="ARBA00022989"/>
    </source>
</evidence>
<dbReference type="GO" id="GO:0016020">
    <property type="term" value="C:membrane"/>
    <property type="evidence" value="ECO:0007669"/>
    <property type="project" value="UniProtKB-SubCell"/>
</dbReference>
<keyword evidence="4 6" id="KW-0472">Membrane</keyword>
<dbReference type="PANTHER" id="PTHR15549">
    <property type="entry name" value="PAIRED IMMUNOGLOBULIN-LIKE TYPE 2 RECEPTOR"/>
    <property type="match status" value="1"/>
</dbReference>
<evidence type="ECO:0008006" key="9">
    <source>
        <dbReference type="Google" id="ProtNLM"/>
    </source>
</evidence>
<feature type="region of interest" description="Disordered" evidence="5">
    <location>
        <begin position="1"/>
        <end position="23"/>
    </location>
</feature>
<evidence type="ECO:0000313" key="8">
    <source>
        <dbReference type="Proteomes" id="UP001148614"/>
    </source>
</evidence>
<dbReference type="AlphaFoldDB" id="A0A9W8NGV1"/>
<gene>
    <name evidence="7" type="ORF">NPX13_g4168</name>
</gene>
<reference evidence="7" key="1">
    <citation type="submission" date="2022-07" db="EMBL/GenBank/DDBJ databases">
        <title>Genome Sequence of Xylaria arbuscula.</title>
        <authorList>
            <person name="Buettner E."/>
        </authorList>
    </citation>
    <scope>NUCLEOTIDE SEQUENCE</scope>
    <source>
        <strain evidence="7">VT107</strain>
    </source>
</reference>
<dbReference type="Proteomes" id="UP001148614">
    <property type="component" value="Unassembled WGS sequence"/>
</dbReference>